<dbReference type="InterPro" id="IPR040390">
    <property type="entry name" value="TIFY/JAZ"/>
</dbReference>
<dbReference type="GO" id="GO:0009611">
    <property type="term" value="P:response to wounding"/>
    <property type="evidence" value="ECO:0007669"/>
    <property type="project" value="UniProtKB-UniRule"/>
</dbReference>
<dbReference type="PROSITE" id="PS51320">
    <property type="entry name" value="TIFY"/>
    <property type="match status" value="1"/>
</dbReference>
<dbReference type="Pfam" id="PF06200">
    <property type="entry name" value="tify"/>
    <property type="match status" value="1"/>
</dbReference>
<name>A0A7J6WD54_THATH</name>
<keyword evidence="6" id="KW-1185">Reference proteome</keyword>
<accession>A0A7J6WD54</accession>
<dbReference type="Proteomes" id="UP000554482">
    <property type="component" value="Unassembled WGS sequence"/>
</dbReference>
<evidence type="ECO:0000256" key="2">
    <source>
        <dbReference type="RuleBase" id="RU369065"/>
    </source>
</evidence>
<keyword evidence="2" id="KW-0539">Nucleus</keyword>
<dbReference type="OrthoDB" id="782771at2759"/>
<evidence type="ECO:0000313" key="6">
    <source>
        <dbReference type="Proteomes" id="UP000554482"/>
    </source>
</evidence>
<comment type="caution">
    <text evidence="5">The sequence shown here is derived from an EMBL/GenBank/DDBJ whole genome shotgun (WGS) entry which is preliminary data.</text>
</comment>
<dbReference type="GO" id="GO:0005634">
    <property type="term" value="C:nucleus"/>
    <property type="evidence" value="ECO:0007669"/>
    <property type="project" value="UniProtKB-SubCell"/>
</dbReference>
<comment type="function">
    <text evidence="2">Repressor of jasmonate responses.</text>
</comment>
<reference evidence="5 6" key="1">
    <citation type="submission" date="2020-06" db="EMBL/GenBank/DDBJ databases">
        <title>Transcriptomic and genomic resources for Thalictrum thalictroides and T. hernandezii: Facilitating candidate gene discovery in an emerging model plant lineage.</title>
        <authorList>
            <person name="Arias T."/>
            <person name="Riano-Pachon D.M."/>
            <person name="Di Stilio V.S."/>
        </authorList>
    </citation>
    <scope>NUCLEOTIDE SEQUENCE [LARGE SCALE GENOMIC DNA]</scope>
    <source>
        <strain evidence="6">cv. WT478/WT964</strain>
        <tissue evidence="5">Leaves</tissue>
    </source>
</reference>
<evidence type="ECO:0000256" key="3">
    <source>
        <dbReference type="SAM" id="MobiDB-lite"/>
    </source>
</evidence>
<dbReference type="Pfam" id="PF09425">
    <property type="entry name" value="Jas_motif"/>
    <property type="match status" value="1"/>
</dbReference>
<protein>
    <recommendedName>
        <fullName evidence="2">Protein TIFY</fullName>
    </recommendedName>
    <alternativeName>
        <fullName evidence="2">Jasmonate ZIM domain-containing protein</fullName>
    </alternativeName>
</protein>
<evidence type="ECO:0000256" key="1">
    <source>
        <dbReference type="ARBA" id="ARBA00008614"/>
    </source>
</evidence>
<feature type="compositionally biased region" description="Polar residues" evidence="3">
    <location>
        <begin position="132"/>
        <end position="143"/>
    </location>
</feature>
<dbReference type="GO" id="GO:2000022">
    <property type="term" value="P:regulation of jasmonic acid mediated signaling pathway"/>
    <property type="evidence" value="ECO:0007669"/>
    <property type="project" value="UniProtKB-UniRule"/>
</dbReference>
<proteinExistence type="inferred from homology"/>
<dbReference type="InterPro" id="IPR018467">
    <property type="entry name" value="CCT_CS"/>
</dbReference>
<dbReference type="PANTHER" id="PTHR33077">
    <property type="entry name" value="PROTEIN TIFY 4A-RELATED-RELATED"/>
    <property type="match status" value="1"/>
</dbReference>
<comment type="similarity">
    <text evidence="1 2">Belongs to the TIFY/JAZ family.</text>
</comment>
<dbReference type="SMART" id="SM00979">
    <property type="entry name" value="TIFY"/>
    <property type="match status" value="1"/>
</dbReference>
<feature type="region of interest" description="Disordered" evidence="3">
    <location>
        <begin position="84"/>
        <end position="143"/>
    </location>
</feature>
<dbReference type="PANTHER" id="PTHR33077:SF17">
    <property type="entry name" value="PROTEIN TIFY 5B"/>
    <property type="match status" value="1"/>
</dbReference>
<evidence type="ECO:0000259" key="4">
    <source>
        <dbReference type="PROSITE" id="PS51320"/>
    </source>
</evidence>
<dbReference type="AlphaFoldDB" id="A0A7J6WD54"/>
<gene>
    <name evidence="5" type="ORF">FRX31_015585</name>
</gene>
<feature type="domain" description="Tify" evidence="4">
    <location>
        <begin position="46"/>
        <end position="80"/>
    </location>
</feature>
<comment type="domain">
    <text evidence="2">The jas domain is required for interaction with COI1.</text>
</comment>
<comment type="subcellular location">
    <subcellularLocation>
        <location evidence="2">Nucleus</location>
    </subcellularLocation>
</comment>
<keyword evidence="2" id="KW-1184">Jasmonic acid signaling pathway</keyword>
<dbReference type="InterPro" id="IPR010399">
    <property type="entry name" value="Tify_dom"/>
</dbReference>
<organism evidence="5 6">
    <name type="scientific">Thalictrum thalictroides</name>
    <name type="common">Rue-anemone</name>
    <name type="synonym">Anemone thalictroides</name>
    <dbReference type="NCBI Taxonomy" id="46969"/>
    <lineage>
        <taxon>Eukaryota</taxon>
        <taxon>Viridiplantae</taxon>
        <taxon>Streptophyta</taxon>
        <taxon>Embryophyta</taxon>
        <taxon>Tracheophyta</taxon>
        <taxon>Spermatophyta</taxon>
        <taxon>Magnoliopsida</taxon>
        <taxon>Ranunculales</taxon>
        <taxon>Ranunculaceae</taxon>
        <taxon>Thalictroideae</taxon>
        <taxon>Thalictrum</taxon>
    </lineage>
</organism>
<evidence type="ECO:0000313" key="5">
    <source>
        <dbReference type="EMBL" id="KAF5194827.1"/>
    </source>
</evidence>
<dbReference type="GO" id="GO:0031347">
    <property type="term" value="P:regulation of defense response"/>
    <property type="evidence" value="ECO:0007669"/>
    <property type="project" value="UniProtKB-UniRule"/>
</dbReference>
<sequence>MKETVMPLAMRRNCNLDLCLVPPSSSSSSICVHDDFIDGKKKEVSNENQQQTMTIFYNGKICVCDVTELQAKAILHHAYKETEERLKSPYNSHSEPASPCLSPYQLHSPSATGMSMKKSLQRFLQKRKDRMQNANSPYITRDR</sequence>
<dbReference type="EMBL" id="JABWDY010018219">
    <property type="protein sequence ID" value="KAF5194827.1"/>
    <property type="molecule type" value="Genomic_DNA"/>
</dbReference>